<name>A0A8D8GZB4_CULPI</name>
<accession>A0A8D8GZB4</accession>
<protein>
    <submittedName>
        <fullName evidence="1">(northern house mosquito) hypothetical protein</fullName>
    </submittedName>
</protein>
<dbReference type="EMBL" id="HBUE01191101">
    <property type="protein sequence ID" value="CAG6525240.1"/>
    <property type="molecule type" value="Transcribed_RNA"/>
</dbReference>
<evidence type="ECO:0000313" key="1">
    <source>
        <dbReference type="EMBL" id="CAG6525241.1"/>
    </source>
</evidence>
<sequence>MSNNFDDRSHDKYDILVQKRMTFVRMSHDIVVRRRTVARTTNDGRPTDFSVRATTCRQLRQISGIKTLAPLRCERENIQTLSFKAMVGEREKKIKFQRSEEKKRKSLLLLSLLFAPPHETDVFCCA</sequence>
<proteinExistence type="predicted"/>
<dbReference type="EMBL" id="HBUE01191103">
    <property type="protein sequence ID" value="CAG6525241.1"/>
    <property type="molecule type" value="Transcribed_RNA"/>
</dbReference>
<reference evidence="1" key="1">
    <citation type="submission" date="2021-05" db="EMBL/GenBank/DDBJ databases">
        <authorList>
            <person name="Alioto T."/>
            <person name="Alioto T."/>
            <person name="Gomez Garrido J."/>
        </authorList>
    </citation>
    <scope>NUCLEOTIDE SEQUENCE</scope>
</reference>
<organism evidence="1">
    <name type="scientific">Culex pipiens</name>
    <name type="common">House mosquito</name>
    <dbReference type="NCBI Taxonomy" id="7175"/>
    <lineage>
        <taxon>Eukaryota</taxon>
        <taxon>Metazoa</taxon>
        <taxon>Ecdysozoa</taxon>
        <taxon>Arthropoda</taxon>
        <taxon>Hexapoda</taxon>
        <taxon>Insecta</taxon>
        <taxon>Pterygota</taxon>
        <taxon>Neoptera</taxon>
        <taxon>Endopterygota</taxon>
        <taxon>Diptera</taxon>
        <taxon>Nematocera</taxon>
        <taxon>Culicoidea</taxon>
        <taxon>Culicidae</taxon>
        <taxon>Culicinae</taxon>
        <taxon>Culicini</taxon>
        <taxon>Culex</taxon>
        <taxon>Culex</taxon>
    </lineage>
</organism>
<dbReference type="AlphaFoldDB" id="A0A8D8GZB4"/>
<dbReference type="EMBL" id="HBUE01297017">
    <property type="protein sequence ID" value="CAG6576948.1"/>
    <property type="molecule type" value="Transcribed_RNA"/>
</dbReference>
<dbReference type="EMBL" id="HBUE01297015">
    <property type="protein sequence ID" value="CAG6576947.1"/>
    <property type="molecule type" value="Transcribed_RNA"/>
</dbReference>